<dbReference type="OrthoDB" id="658622at2"/>
<dbReference type="CDD" id="cd24013">
    <property type="entry name" value="ASKHA_ATPase_BT3980-like"/>
    <property type="match status" value="1"/>
</dbReference>
<proteinExistence type="predicted"/>
<dbReference type="InterPro" id="IPR024213">
    <property type="entry name" value="DUF3822"/>
</dbReference>
<comment type="caution">
    <text evidence="1">The sequence shown here is derived from an EMBL/GenBank/DDBJ whole genome shotgun (WGS) entry which is preliminary data.</text>
</comment>
<dbReference type="EMBL" id="LSFL01000041">
    <property type="protein sequence ID" value="OBY62232.1"/>
    <property type="molecule type" value="Genomic_DNA"/>
</dbReference>
<sequence>MQKKSSLTSLQKIKDIKLSIQFSLDGFSFCISDLESNQDLFFTEYLFDETLNSPVDLLNKIESIFKSDTNLQQEYAKIEAIHQNNLSTLVPNDYFDEGSLESYLKYNIKTLKNDFITFDGLSNIDAKNVYIPFVNINNYLFQNFGEFEFKHHITVLIDKLIAINNSNENVMYINVSKNNFDIIILKDKKLILSNSFTYTSKEDFIYYVLFTAEQIQLNTEEFNLYFTGEINSESDIYKIAYTYIKNIYFLESENAIFNDLEAPNHSNFILLG</sequence>
<dbReference type="Pfam" id="PF12864">
    <property type="entry name" value="DUF3822"/>
    <property type="match status" value="1"/>
</dbReference>
<dbReference type="AlphaFoldDB" id="A0A1B8TRK3"/>
<gene>
    <name evidence="1" type="ORF">LPB301_15235</name>
</gene>
<dbReference type="RefSeq" id="WP_068364098.1">
    <property type="nucleotide sequence ID" value="NZ_CP019337.1"/>
</dbReference>
<evidence type="ECO:0000313" key="1">
    <source>
        <dbReference type="EMBL" id="OBY62232.1"/>
    </source>
</evidence>
<evidence type="ECO:0008006" key="3">
    <source>
        <dbReference type="Google" id="ProtNLM"/>
    </source>
</evidence>
<name>A0A1B8TRK3_9FLAO</name>
<keyword evidence="2" id="KW-1185">Reference proteome</keyword>
<dbReference type="STRING" id="996801.BW723_16410"/>
<dbReference type="KEGG" id="prn:BW723_16410"/>
<reference evidence="2" key="1">
    <citation type="submission" date="2016-02" db="EMBL/GenBank/DDBJ databases">
        <title>Paenibacillus sp. LPB0068, isolated from Crassostrea gigas.</title>
        <authorList>
            <person name="Shin S.-K."/>
            <person name="Yi H."/>
        </authorList>
    </citation>
    <scope>NUCLEOTIDE SEQUENCE [LARGE SCALE GENOMIC DNA]</scope>
    <source>
        <strain evidence="2">KCTC 23969</strain>
    </source>
</reference>
<organism evidence="1 2">
    <name type="scientific">Polaribacter reichenbachii</name>
    <dbReference type="NCBI Taxonomy" id="996801"/>
    <lineage>
        <taxon>Bacteria</taxon>
        <taxon>Pseudomonadati</taxon>
        <taxon>Bacteroidota</taxon>
        <taxon>Flavobacteriia</taxon>
        <taxon>Flavobacteriales</taxon>
        <taxon>Flavobacteriaceae</taxon>
    </lineage>
</organism>
<dbReference type="Proteomes" id="UP000092612">
    <property type="component" value="Unassembled WGS sequence"/>
</dbReference>
<dbReference type="Gene3D" id="3.30.420.250">
    <property type="match status" value="1"/>
</dbReference>
<dbReference type="Gene3D" id="3.30.420.260">
    <property type="match status" value="1"/>
</dbReference>
<protein>
    <recommendedName>
        <fullName evidence="3">DUF3822 domain-containing protein</fullName>
    </recommendedName>
</protein>
<accession>A0A1B8TRK3</accession>
<evidence type="ECO:0000313" key="2">
    <source>
        <dbReference type="Proteomes" id="UP000092612"/>
    </source>
</evidence>